<dbReference type="PRINTS" id="PR00072">
    <property type="entry name" value="MALOXRDTASE"/>
</dbReference>
<feature type="domain" description="Malic enzyme N-terminal" evidence="2">
    <location>
        <begin position="5"/>
        <end position="197"/>
    </location>
</feature>
<dbReference type="GO" id="GO:0004473">
    <property type="term" value="F:malate dehydrogenase (decarboxylating) (NADP+) activity"/>
    <property type="evidence" value="ECO:0007669"/>
    <property type="project" value="TreeGrafter"/>
</dbReference>
<organism evidence="3 4">
    <name type="scientific">Dendrobium nobile</name>
    <name type="common">Orchid</name>
    <dbReference type="NCBI Taxonomy" id="94219"/>
    <lineage>
        <taxon>Eukaryota</taxon>
        <taxon>Viridiplantae</taxon>
        <taxon>Streptophyta</taxon>
        <taxon>Embryophyta</taxon>
        <taxon>Tracheophyta</taxon>
        <taxon>Spermatophyta</taxon>
        <taxon>Magnoliopsida</taxon>
        <taxon>Liliopsida</taxon>
        <taxon>Asparagales</taxon>
        <taxon>Orchidaceae</taxon>
        <taxon>Epidendroideae</taxon>
        <taxon>Malaxideae</taxon>
        <taxon>Dendrobiinae</taxon>
        <taxon>Dendrobium</taxon>
    </lineage>
</organism>
<evidence type="ECO:0000259" key="2">
    <source>
        <dbReference type="SMART" id="SM01274"/>
    </source>
</evidence>
<dbReference type="SUPFAM" id="SSF53223">
    <property type="entry name" value="Aminoacid dehydrogenase-like, N-terminal domain"/>
    <property type="match status" value="1"/>
</dbReference>
<evidence type="ECO:0000313" key="4">
    <source>
        <dbReference type="Proteomes" id="UP000829196"/>
    </source>
</evidence>
<dbReference type="InterPro" id="IPR001891">
    <property type="entry name" value="Malic_OxRdtase"/>
</dbReference>
<dbReference type="InterPro" id="IPR012301">
    <property type="entry name" value="Malic_N_dom"/>
</dbReference>
<dbReference type="Gene3D" id="1.20.1370.30">
    <property type="match status" value="1"/>
</dbReference>
<dbReference type="Pfam" id="PF00390">
    <property type="entry name" value="malic"/>
    <property type="match status" value="1"/>
</dbReference>
<reference evidence="3" key="1">
    <citation type="journal article" date="2022" name="Front. Genet.">
        <title>Chromosome-Scale Assembly of the Dendrobium nobile Genome Provides Insights Into the Molecular Mechanism of the Biosynthesis of the Medicinal Active Ingredient of Dendrobium.</title>
        <authorList>
            <person name="Xu Q."/>
            <person name="Niu S.-C."/>
            <person name="Li K.-L."/>
            <person name="Zheng P.-J."/>
            <person name="Zhang X.-J."/>
            <person name="Jia Y."/>
            <person name="Liu Y."/>
            <person name="Niu Y.-X."/>
            <person name="Yu L.-H."/>
            <person name="Chen D.-F."/>
            <person name="Zhang G.-Q."/>
        </authorList>
    </citation>
    <scope>NUCLEOTIDE SEQUENCE</scope>
    <source>
        <tissue evidence="3">Leaf</tissue>
    </source>
</reference>
<dbReference type="GO" id="GO:0006108">
    <property type="term" value="P:malate metabolic process"/>
    <property type="evidence" value="ECO:0007669"/>
    <property type="project" value="TreeGrafter"/>
</dbReference>
<feature type="region of interest" description="Disordered" evidence="1">
    <location>
        <begin position="394"/>
        <end position="413"/>
    </location>
</feature>
<comment type="caution">
    <text evidence="3">The sequence shown here is derived from an EMBL/GenBank/DDBJ whole genome shotgun (WGS) entry which is preliminary data.</text>
</comment>
<feature type="compositionally biased region" description="Basic and acidic residues" evidence="1">
    <location>
        <begin position="630"/>
        <end position="640"/>
    </location>
</feature>
<dbReference type="InterPro" id="IPR015884">
    <property type="entry name" value="Malic_enzyme_CS"/>
</dbReference>
<dbReference type="CDD" id="cd00303">
    <property type="entry name" value="retropepsin_like"/>
    <property type="match status" value="1"/>
</dbReference>
<dbReference type="FunFam" id="3.40.50.10380:FF:000029">
    <property type="entry name" value="NADP-dependent malic enzyme 1"/>
    <property type="match status" value="1"/>
</dbReference>
<dbReference type="PANTHER" id="PTHR23406:SF89">
    <property type="entry name" value="NADP-DEPENDENT MALIC ENZYME 1"/>
    <property type="match status" value="1"/>
</dbReference>
<feature type="region of interest" description="Disordered" evidence="1">
    <location>
        <begin position="289"/>
        <end position="329"/>
    </location>
</feature>
<dbReference type="PANTHER" id="PTHR23406">
    <property type="entry name" value="MALIC ENZYME-RELATED"/>
    <property type="match status" value="1"/>
</dbReference>
<dbReference type="InterPro" id="IPR043502">
    <property type="entry name" value="DNA/RNA_pol_sf"/>
</dbReference>
<dbReference type="InterPro" id="IPR037062">
    <property type="entry name" value="Malic_N_dom_sf"/>
</dbReference>
<evidence type="ECO:0000256" key="1">
    <source>
        <dbReference type="SAM" id="MobiDB-lite"/>
    </source>
</evidence>
<evidence type="ECO:0000313" key="3">
    <source>
        <dbReference type="EMBL" id="KAI0497325.1"/>
    </source>
</evidence>
<keyword evidence="4" id="KW-1185">Reference proteome</keyword>
<feature type="compositionally biased region" description="Polar residues" evidence="1">
    <location>
        <begin position="290"/>
        <end position="311"/>
    </location>
</feature>
<dbReference type="SMR" id="A0A8T3ATB0"/>
<dbReference type="Gene3D" id="3.40.50.10380">
    <property type="entry name" value="Malic enzyme, N-terminal domain"/>
    <property type="match status" value="1"/>
</dbReference>
<name>A0A8T3ATB0_DENNO</name>
<accession>A0A8T3ATB0</accession>
<dbReference type="EMBL" id="JAGYWB010000015">
    <property type="protein sequence ID" value="KAI0497325.1"/>
    <property type="molecule type" value="Genomic_DNA"/>
</dbReference>
<dbReference type="InterPro" id="IPR046346">
    <property type="entry name" value="Aminoacid_DH-like_N_sf"/>
</dbReference>
<sequence length="1064" mass="120517">MMDLQERNEKLFYKLLIENIEELLPVVYTPIVGEACQKYGGIFRRPQGFYISLKESMRGKILEVLKNWPERRIQVIVVTDGERILGLGDLGCQGMVILVGKLSLYSALGAIRPTVCLPITIDVGTNNEQLLKDEFYIGLRQRRATGKPNSCFSSVLEYSELLHEFMRAVKQNYAEKVLIQFEDFANHNAFELLAKYGTTHLVFNDDIQGTASVVLAGVVAALKDFFHVKNLVFSVCELVIRTTLRHGIKISIAVYSLARNRLAPSVGKINPTTLCTQSMANRRSHCIMGTSHSNSHPSRNQSLNQGRQASASFHPGGRNLAGEGTSGPSLEERIRKMEESQNEILQLLRETQGPALIPQEDILLPRDQPGFEDVLHMEVPLPPLRMRPLTRPENEVADTASSTHPSHPGHRQHMPLDVPEDLDEQHVTELPRNTLRHELQRLVREEFPTGGIRQSLHQWDIQESSPFTEAILRYPVPARFKLPNIDSYYGTSDPYEHIDHYRIIMHIQQAPDALLCQVFPSTLKRQARTWFSTEARQIPGVDPELLRGVFLGGLRPGPFYSALMRETVHSYADLIHRVEAQITADEAINAHRKQFEQTTGKRKNPSGTENPPSQRKKQGSYNLPLRPSQSRRESRQEKEYTPLNTSRANVLMSIRDQENVKWPHALKPNVENQEQYCHFHRSRGHTTEACRQLKEEIERLIRQGYLRQFIKNPTAREEAVLIAENKEPPTKKLHADHSITFKESDLGGIKTPHQDPLLISAGIGDPCYNVKRILVDNGSSVDVLFYSTFLSMGLSREKLLPAAGPLYGFDNRPVRVEGTISLPVILGEFPRQVEHPIQFIVVKSESAYNAIFGRPLQTIFGAIASIPHLKLKFPTPSGIGTICGDQQVAQSYYLRQAQPCSSVTLSIEDFDLRNEDTPQRASPVEDLTCISLSEEHPSRTVQIGSLLSDEEKEYVDFLRTNQDLFAWSPADMPGINPEVIKHSLKINPALKLVIQKKRNFAPDRQRAIDQEVDKLLNVRFIREVHHPTWLANVVMVRKASGDWRMCVDYIDLNKACPKDSFPLP</sequence>
<dbReference type="SUPFAM" id="SSF56672">
    <property type="entry name" value="DNA/RNA polymerases"/>
    <property type="match status" value="1"/>
</dbReference>
<dbReference type="Proteomes" id="UP000829196">
    <property type="component" value="Unassembled WGS sequence"/>
</dbReference>
<gene>
    <name evidence="3" type="ORF">KFK09_020548</name>
</gene>
<feature type="region of interest" description="Disordered" evidence="1">
    <location>
        <begin position="593"/>
        <end position="646"/>
    </location>
</feature>
<dbReference type="Gene3D" id="3.10.10.10">
    <property type="entry name" value="HIV Type 1 Reverse Transcriptase, subunit A, domain 1"/>
    <property type="match status" value="1"/>
</dbReference>
<protein>
    <recommendedName>
        <fullName evidence="2">Malic enzyme N-terminal domain-containing protein</fullName>
    </recommendedName>
</protein>
<dbReference type="AlphaFoldDB" id="A0A8T3ATB0"/>
<dbReference type="SMART" id="SM01274">
    <property type="entry name" value="malic"/>
    <property type="match status" value="1"/>
</dbReference>
<dbReference type="OrthoDB" id="1305902at2759"/>
<dbReference type="PROSITE" id="PS00331">
    <property type="entry name" value="MALIC_ENZYMES"/>
    <property type="match status" value="1"/>
</dbReference>
<dbReference type="GO" id="GO:0009507">
    <property type="term" value="C:chloroplast"/>
    <property type="evidence" value="ECO:0007669"/>
    <property type="project" value="TreeGrafter"/>
</dbReference>
<proteinExistence type="predicted"/>